<keyword evidence="4" id="KW-1003">Cell membrane</keyword>
<dbReference type="GO" id="GO:0005886">
    <property type="term" value="C:plasma membrane"/>
    <property type="evidence" value="ECO:0007669"/>
    <property type="project" value="UniProtKB-SubCell"/>
</dbReference>
<name>A0A918K5H7_9GAMM</name>
<dbReference type="CDD" id="cd00075">
    <property type="entry name" value="HATPase"/>
    <property type="match status" value="1"/>
</dbReference>
<keyword evidence="7" id="KW-0547">Nucleotide-binding</keyword>
<dbReference type="SUPFAM" id="SSF47384">
    <property type="entry name" value="Homodimeric domain of signal transducing histidine kinase"/>
    <property type="match status" value="1"/>
</dbReference>
<organism evidence="13 14">
    <name type="scientific">Saccharospirillum salsuginis</name>
    <dbReference type="NCBI Taxonomy" id="418750"/>
    <lineage>
        <taxon>Bacteria</taxon>
        <taxon>Pseudomonadati</taxon>
        <taxon>Pseudomonadota</taxon>
        <taxon>Gammaproteobacteria</taxon>
        <taxon>Oceanospirillales</taxon>
        <taxon>Saccharospirillaceae</taxon>
        <taxon>Saccharospirillum</taxon>
    </lineage>
</organism>
<keyword evidence="8" id="KW-0418">Kinase</keyword>
<dbReference type="Gene3D" id="6.10.340.10">
    <property type="match status" value="1"/>
</dbReference>
<dbReference type="SMART" id="SM00387">
    <property type="entry name" value="HATPase_c"/>
    <property type="match status" value="1"/>
</dbReference>
<comment type="subcellular location">
    <subcellularLocation>
        <location evidence="2">Cell membrane</location>
        <topology evidence="2">Multi-pass membrane protein</topology>
    </subcellularLocation>
</comment>
<evidence type="ECO:0000259" key="12">
    <source>
        <dbReference type="PROSITE" id="PS50885"/>
    </source>
</evidence>
<evidence type="ECO:0000256" key="9">
    <source>
        <dbReference type="ARBA" id="ARBA00022840"/>
    </source>
</evidence>
<evidence type="ECO:0000256" key="2">
    <source>
        <dbReference type="ARBA" id="ARBA00004651"/>
    </source>
</evidence>
<dbReference type="RefSeq" id="WP_189608131.1">
    <property type="nucleotide sequence ID" value="NZ_BMXR01000004.1"/>
</dbReference>
<dbReference type="PANTHER" id="PTHR44936">
    <property type="entry name" value="SENSOR PROTEIN CREC"/>
    <property type="match status" value="1"/>
</dbReference>
<evidence type="ECO:0000256" key="6">
    <source>
        <dbReference type="ARBA" id="ARBA00022679"/>
    </source>
</evidence>
<dbReference type="PROSITE" id="PS50885">
    <property type="entry name" value="HAMP"/>
    <property type="match status" value="1"/>
</dbReference>
<keyword evidence="6" id="KW-0808">Transferase</keyword>
<dbReference type="EC" id="2.7.13.3" evidence="3"/>
<evidence type="ECO:0000256" key="8">
    <source>
        <dbReference type="ARBA" id="ARBA00022777"/>
    </source>
</evidence>
<evidence type="ECO:0000256" key="3">
    <source>
        <dbReference type="ARBA" id="ARBA00012438"/>
    </source>
</evidence>
<dbReference type="GO" id="GO:0005524">
    <property type="term" value="F:ATP binding"/>
    <property type="evidence" value="ECO:0007669"/>
    <property type="project" value="UniProtKB-KW"/>
</dbReference>
<keyword evidence="9" id="KW-0067">ATP-binding</keyword>
<feature type="domain" description="HAMP" evidence="12">
    <location>
        <begin position="241"/>
        <end position="293"/>
    </location>
</feature>
<reference evidence="13" key="2">
    <citation type="submission" date="2020-09" db="EMBL/GenBank/DDBJ databases">
        <authorList>
            <person name="Sun Q."/>
            <person name="Kim S."/>
        </authorList>
    </citation>
    <scope>NUCLEOTIDE SEQUENCE</scope>
    <source>
        <strain evidence="13">KCTC 22169</strain>
    </source>
</reference>
<dbReference type="SUPFAM" id="SSF158472">
    <property type="entry name" value="HAMP domain-like"/>
    <property type="match status" value="1"/>
</dbReference>
<feature type="domain" description="Histidine kinase" evidence="11">
    <location>
        <begin position="301"/>
        <end position="509"/>
    </location>
</feature>
<dbReference type="InterPro" id="IPR003660">
    <property type="entry name" value="HAMP_dom"/>
</dbReference>
<protein>
    <recommendedName>
        <fullName evidence="3">histidine kinase</fullName>
        <ecNumber evidence="3">2.7.13.3</ecNumber>
    </recommendedName>
</protein>
<evidence type="ECO:0000256" key="5">
    <source>
        <dbReference type="ARBA" id="ARBA00022553"/>
    </source>
</evidence>
<dbReference type="SMART" id="SM00304">
    <property type="entry name" value="HAMP"/>
    <property type="match status" value="1"/>
</dbReference>
<dbReference type="InterPro" id="IPR003594">
    <property type="entry name" value="HATPase_dom"/>
</dbReference>
<proteinExistence type="predicted"/>
<dbReference type="CDD" id="cd06225">
    <property type="entry name" value="HAMP"/>
    <property type="match status" value="1"/>
</dbReference>
<dbReference type="InterPro" id="IPR050980">
    <property type="entry name" value="2C_sensor_his_kinase"/>
</dbReference>
<evidence type="ECO:0000256" key="10">
    <source>
        <dbReference type="SAM" id="Phobius"/>
    </source>
</evidence>
<evidence type="ECO:0000256" key="7">
    <source>
        <dbReference type="ARBA" id="ARBA00022741"/>
    </source>
</evidence>
<dbReference type="PRINTS" id="PR00344">
    <property type="entry name" value="BCTRLSENSOR"/>
</dbReference>
<keyword evidence="10" id="KW-0472">Membrane</keyword>
<feature type="transmembrane region" description="Helical" evidence="10">
    <location>
        <begin position="215"/>
        <end position="240"/>
    </location>
</feature>
<dbReference type="InterPro" id="IPR004358">
    <property type="entry name" value="Sig_transdc_His_kin-like_C"/>
</dbReference>
<dbReference type="Pfam" id="PF02518">
    <property type="entry name" value="HATPase_c"/>
    <property type="match status" value="1"/>
</dbReference>
<feature type="transmembrane region" description="Helical" evidence="10">
    <location>
        <begin position="9"/>
        <end position="27"/>
    </location>
</feature>
<dbReference type="SUPFAM" id="SSF55874">
    <property type="entry name" value="ATPase domain of HSP90 chaperone/DNA topoisomerase II/histidine kinase"/>
    <property type="match status" value="1"/>
</dbReference>
<dbReference type="Gene3D" id="3.30.565.10">
    <property type="entry name" value="Histidine kinase-like ATPase, C-terminal domain"/>
    <property type="match status" value="1"/>
</dbReference>
<evidence type="ECO:0000256" key="1">
    <source>
        <dbReference type="ARBA" id="ARBA00000085"/>
    </source>
</evidence>
<comment type="caution">
    <text evidence="13">The sequence shown here is derived from an EMBL/GenBank/DDBJ whole genome shotgun (WGS) entry which is preliminary data.</text>
</comment>
<sequence>MQSLFTRVYLNLLLTLALTATGVWLVLDQVNRYRFNEFVEYRIAALQPALDRNGSVVAPERLNDWTTILSRLTGTEWGLANNSEPTGITEARWWSERAGITLPLNDGSRLITASIADWDELLIGTGYLVVNALSLADVDDRDELLARLSERSGIAIQPVGLAEEPLGFLQQRQLQQGQAVIVNQSAGLTAPGQTLYIPMGQGNALKLGPVHRFEWITPLGLLLLAGATLIALGALIYLTLTPLRRRLVRMTRAVDAIEHTPDSVDVPDQPRDELGTMGQHINNMAARLVDYGRRNKALNQAVSHDLKTPLAQFKFALAMLKPEDRQRYVTDKMDQAVTEMETLVEELLLFHSLSDTDTDQQARSDLTALLPSVIETLEPRDAVSWDCRLPNTAVWLKGEERLLRRLFLNILSNALKYADHQVRLTLDRMPDERIRLRVDDDGPGIPAGERERVLEPFYRLDRSREGPIRGHGLGLAISRDILELLGGAMVLDDSDLGGCRVTLLLAPYKAGQRTDTRD</sequence>
<dbReference type="CDD" id="cd00082">
    <property type="entry name" value="HisKA"/>
    <property type="match status" value="1"/>
</dbReference>
<keyword evidence="5" id="KW-0597">Phosphoprotein</keyword>
<dbReference type="InterPro" id="IPR003661">
    <property type="entry name" value="HisK_dim/P_dom"/>
</dbReference>
<dbReference type="Pfam" id="PF00512">
    <property type="entry name" value="HisKA"/>
    <property type="match status" value="1"/>
</dbReference>
<dbReference type="PROSITE" id="PS50109">
    <property type="entry name" value="HIS_KIN"/>
    <property type="match status" value="1"/>
</dbReference>
<keyword evidence="10" id="KW-0812">Transmembrane</keyword>
<dbReference type="AlphaFoldDB" id="A0A918K5H7"/>
<comment type="catalytic activity">
    <reaction evidence="1">
        <text>ATP + protein L-histidine = ADP + protein N-phospho-L-histidine.</text>
        <dbReference type="EC" id="2.7.13.3"/>
    </reaction>
</comment>
<dbReference type="SMART" id="SM00388">
    <property type="entry name" value="HisKA"/>
    <property type="match status" value="1"/>
</dbReference>
<evidence type="ECO:0000313" key="14">
    <source>
        <dbReference type="Proteomes" id="UP000626148"/>
    </source>
</evidence>
<dbReference type="Pfam" id="PF00672">
    <property type="entry name" value="HAMP"/>
    <property type="match status" value="1"/>
</dbReference>
<evidence type="ECO:0000259" key="11">
    <source>
        <dbReference type="PROSITE" id="PS50109"/>
    </source>
</evidence>
<gene>
    <name evidence="13" type="ORF">GCM10007392_17050</name>
</gene>
<accession>A0A918K5H7</accession>
<evidence type="ECO:0000256" key="4">
    <source>
        <dbReference type="ARBA" id="ARBA00022475"/>
    </source>
</evidence>
<dbReference type="GO" id="GO:0000155">
    <property type="term" value="F:phosphorelay sensor kinase activity"/>
    <property type="evidence" value="ECO:0007669"/>
    <property type="project" value="InterPro"/>
</dbReference>
<keyword evidence="10" id="KW-1133">Transmembrane helix</keyword>
<reference evidence="13" key="1">
    <citation type="journal article" date="2014" name="Int. J. Syst. Evol. Microbiol.">
        <title>Complete genome sequence of Corynebacterium casei LMG S-19264T (=DSM 44701T), isolated from a smear-ripened cheese.</title>
        <authorList>
            <consortium name="US DOE Joint Genome Institute (JGI-PGF)"/>
            <person name="Walter F."/>
            <person name="Albersmeier A."/>
            <person name="Kalinowski J."/>
            <person name="Ruckert C."/>
        </authorList>
    </citation>
    <scope>NUCLEOTIDE SEQUENCE</scope>
    <source>
        <strain evidence="13">KCTC 22169</strain>
    </source>
</reference>
<dbReference type="Gene3D" id="1.10.287.130">
    <property type="match status" value="1"/>
</dbReference>
<dbReference type="InterPro" id="IPR036097">
    <property type="entry name" value="HisK_dim/P_sf"/>
</dbReference>
<keyword evidence="14" id="KW-1185">Reference proteome</keyword>
<dbReference type="Proteomes" id="UP000626148">
    <property type="component" value="Unassembled WGS sequence"/>
</dbReference>
<dbReference type="InterPro" id="IPR005467">
    <property type="entry name" value="His_kinase_dom"/>
</dbReference>
<dbReference type="PANTHER" id="PTHR44936:SF10">
    <property type="entry name" value="SENSOR PROTEIN RSTB"/>
    <property type="match status" value="1"/>
</dbReference>
<dbReference type="EMBL" id="BMXR01000004">
    <property type="protein sequence ID" value="GGX50480.1"/>
    <property type="molecule type" value="Genomic_DNA"/>
</dbReference>
<dbReference type="InterPro" id="IPR036890">
    <property type="entry name" value="HATPase_C_sf"/>
</dbReference>
<evidence type="ECO:0000313" key="13">
    <source>
        <dbReference type="EMBL" id="GGX50480.1"/>
    </source>
</evidence>